<reference evidence="17 18" key="1">
    <citation type="submission" date="2019-12" db="EMBL/GenBank/DDBJ databases">
        <title>A genome sequence resource for the geographically widespread anthracnose pathogen Colletotrichum asianum.</title>
        <authorList>
            <person name="Meng Y."/>
        </authorList>
    </citation>
    <scope>NUCLEOTIDE SEQUENCE [LARGE SCALE GENOMIC DNA]</scope>
    <source>
        <strain evidence="17 18">ICMP 18580</strain>
    </source>
</reference>
<dbReference type="EC" id="1.16.1.9" evidence="3"/>
<evidence type="ECO:0000256" key="10">
    <source>
        <dbReference type="ARBA" id="ARBA00023065"/>
    </source>
</evidence>
<evidence type="ECO:0000259" key="16">
    <source>
        <dbReference type="PROSITE" id="PS51384"/>
    </source>
</evidence>
<feature type="transmembrane region" description="Helical" evidence="15">
    <location>
        <begin position="241"/>
        <end position="258"/>
    </location>
</feature>
<dbReference type="GO" id="GO:0052851">
    <property type="term" value="F:ferric-chelate reductase (NADPH) activity"/>
    <property type="evidence" value="ECO:0007669"/>
    <property type="project" value="UniProtKB-EC"/>
</dbReference>
<dbReference type="InterPro" id="IPR013112">
    <property type="entry name" value="FAD-bd_8"/>
</dbReference>
<dbReference type="InterPro" id="IPR051410">
    <property type="entry name" value="Ferric/Cupric_Reductase"/>
</dbReference>
<dbReference type="GO" id="GO:0015677">
    <property type="term" value="P:copper ion import"/>
    <property type="evidence" value="ECO:0007669"/>
    <property type="project" value="TreeGrafter"/>
</dbReference>
<evidence type="ECO:0000256" key="13">
    <source>
        <dbReference type="ARBA" id="ARBA00048483"/>
    </source>
</evidence>
<dbReference type="SUPFAM" id="SSF52343">
    <property type="entry name" value="Ferredoxin reductase-like, C-terminal NADP-linked domain"/>
    <property type="match status" value="1"/>
</dbReference>
<dbReference type="GO" id="GO:0006826">
    <property type="term" value="P:iron ion transport"/>
    <property type="evidence" value="ECO:0007669"/>
    <property type="project" value="TreeGrafter"/>
</dbReference>
<evidence type="ECO:0000256" key="5">
    <source>
        <dbReference type="ARBA" id="ARBA00022475"/>
    </source>
</evidence>
<comment type="caution">
    <text evidence="17">The sequence shown here is derived from an EMBL/GenBank/DDBJ whole genome shotgun (WGS) entry which is preliminary data.</text>
</comment>
<evidence type="ECO:0000256" key="6">
    <source>
        <dbReference type="ARBA" id="ARBA00022692"/>
    </source>
</evidence>
<evidence type="ECO:0000256" key="12">
    <source>
        <dbReference type="ARBA" id="ARBA00023180"/>
    </source>
</evidence>
<gene>
    <name evidence="17" type="ORF">GQ607_009619</name>
</gene>
<proteinExistence type="inferred from homology"/>
<evidence type="ECO:0000256" key="11">
    <source>
        <dbReference type="ARBA" id="ARBA00023136"/>
    </source>
</evidence>
<dbReference type="Pfam" id="PF08030">
    <property type="entry name" value="NAD_binding_6"/>
    <property type="match status" value="1"/>
</dbReference>
<dbReference type="OrthoDB" id="10006946at2759"/>
<dbReference type="AlphaFoldDB" id="A0A8H3WBF1"/>
<dbReference type="SFLD" id="SFLDS00052">
    <property type="entry name" value="Ferric_Reductase_Domain"/>
    <property type="match status" value="1"/>
</dbReference>
<feature type="domain" description="FAD-binding FR-type" evidence="16">
    <location>
        <begin position="254"/>
        <end position="369"/>
    </location>
</feature>
<comment type="similarity">
    <text evidence="2">Belongs to the ferric reductase (FRE) family.</text>
</comment>
<keyword evidence="9" id="KW-0560">Oxidoreductase</keyword>
<dbReference type="Gene3D" id="3.40.50.80">
    <property type="entry name" value="Nucleotide-binding domain of ferredoxin-NADP reductase (FNR) module"/>
    <property type="match status" value="1"/>
</dbReference>
<evidence type="ECO:0000256" key="7">
    <source>
        <dbReference type="ARBA" id="ARBA00022982"/>
    </source>
</evidence>
<dbReference type="EMBL" id="WOWK01000055">
    <property type="protein sequence ID" value="KAF0323075.1"/>
    <property type="molecule type" value="Genomic_DNA"/>
</dbReference>
<keyword evidence="8 15" id="KW-1133">Transmembrane helix</keyword>
<keyword evidence="12" id="KW-0325">Glycoprotein</keyword>
<keyword evidence="4" id="KW-0813">Transport</keyword>
<dbReference type="InterPro" id="IPR039261">
    <property type="entry name" value="FNR_nucleotide-bd"/>
</dbReference>
<dbReference type="Proteomes" id="UP000434172">
    <property type="component" value="Unassembled WGS sequence"/>
</dbReference>
<feature type="transmembrane region" description="Helical" evidence="15">
    <location>
        <begin position="26"/>
        <end position="44"/>
    </location>
</feature>
<dbReference type="Pfam" id="PF08022">
    <property type="entry name" value="FAD_binding_8"/>
    <property type="match status" value="1"/>
</dbReference>
<evidence type="ECO:0000256" key="9">
    <source>
        <dbReference type="ARBA" id="ARBA00023002"/>
    </source>
</evidence>
<dbReference type="PANTHER" id="PTHR32361:SF9">
    <property type="entry name" value="FERRIC REDUCTASE TRANSMEMBRANE COMPONENT 3-RELATED"/>
    <property type="match status" value="1"/>
</dbReference>
<feature type="transmembrane region" description="Helical" evidence="15">
    <location>
        <begin position="90"/>
        <end position="109"/>
    </location>
</feature>
<dbReference type="InterPro" id="IPR013121">
    <property type="entry name" value="Fe_red_NAD-bd_6"/>
</dbReference>
<feature type="transmembrane region" description="Helical" evidence="15">
    <location>
        <begin position="121"/>
        <end position="138"/>
    </location>
</feature>
<keyword evidence="18" id="KW-1185">Reference proteome</keyword>
<feature type="compositionally biased region" description="Polar residues" evidence="14">
    <location>
        <begin position="465"/>
        <end position="479"/>
    </location>
</feature>
<evidence type="ECO:0000256" key="15">
    <source>
        <dbReference type="SAM" id="Phobius"/>
    </source>
</evidence>
<dbReference type="InterPro" id="IPR017938">
    <property type="entry name" value="Riboflavin_synthase-like_b-brl"/>
</dbReference>
<comment type="catalytic activity">
    <reaction evidence="13">
        <text>2 a Fe(II)-siderophore + NADP(+) + H(+) = 2 a Fe(III)-siderophore + NADPH</text>
        <dbReference type="Rhea" id="RHEA:28795"/>
        <dbReference type="Rhea" id="RHEA-COMP:11342"/>
        <dbReference type="Rhea" id="RHEA-COMP:11344"/>
        <dbReference type="ChEBI" id="CHEBI:15378"/>
        <dbReference type="ChEBI" id="CHEBI:29033"/>
        <dbReference type="ChEBI" id="CHEBI:29034"/>
        <dbReference type="ChEBI" id="CHEBI:57783"/>
        <dbReference type="ChEBI" id="CHEBI:58349"/>
        <dbReference type="EC" id="1.16.1.9"/>
    </reaction>
</comment>
<dbReference type="GO" id="GO:0005886">
    <property type="term" value="C:plasma membrane"/>
    <property type="evidence" value="ECO:0007669"/>
    <property type="project" value="UniProtKB-SubCell"/>
</dbReference>
<feature type="region of interest" description="Disordered" evidence="14">
    <location>
        <begin position="443"/>
        <end position="508"/>
    </location>
</feature>
<evidence type="ECO:0000313" key="17">
    <source>
        <dbReference type="EMBL" id="KAF0323075.1"/>
    </source>
</evidence>
<comment type="subcellular location">
    <subcellularLocation>
        <location evidence="1">Cell membrane</location>
        <topology evidence="1">Multi-pass membrane protein</topology>
    </subcellularLocation>
</comment>
<keyword evidence="7" id="KW-0249">Electron transport</keyword>
<evidence type="ECO:0000256" key="8">
    <source>
        <dbReference type="ARBA" id="ARBA00022989"/>
    </source>
</evidence>
<evidence type="ECO:0000256" key="1">
    <source>
        <dbReference type="ARBA" id="ARBA00004651"/>
    </source>
</evidence>
<dbReference type="GO" id="GO:0006879">
    <property type="term" value="P:intracellular iron ion homeostasis"/>
    <property type="evidence" value="ECO:0007669"/>
    <property type="project" value="TreeGrafter"/>
</dbReference>
<accession>A0A8H3WBF1</accession>
<keyword evidence="6 15" id="KW-0812">Transmembrane</keyword>
<dbReference type="PROSITE" id="PS51384">
    <property type="entry name" value="FAD_FR"/>
    <property type="match status" value="1"/>
</dbReference>
<evidence type="ECO:0000256" key="2">
    <source>
        <dbReference type="ARBA" id="ARBA00006278"/>
    </source>
</evidence>
<dbReference type="PANTHER" id="PTHR32361">
    <property type="entry name" value="FERRIC/CUPRIC REDUCTASE TRANSMEMBRANE COMPONENT"/>
    <property type="match status" value="1"/>
</dbReference>
<feature type="transmembrane region" description="Helical" evidence="15">
    <location>
        <begin position="192"/>
        <end position="211"/>
    </location>
</feature>
<feature type="transmembrane region" description="Helical" evidence="15">
    <location>
        <begin position="159"/>
        <end position="180"/>
    </location>
</feature>
<dbReference type="Pfam" id="PF01794">
    <property type="entry name" value="Ferric_reduct"/>
    <property type="match status" value="1"/>
</dbReference>
<sequence length="580" mass="64219">MIETRAAKKPKPPNARQLMNEWNVKIYAAVICAVIAVFILCHWIRSINRKLTSSPKAWRRLPGVSIVVKTSRQIRSLLIRKVPGFPSGGHAFLAIAFVGVNIVMCFHHVDRAKTSNFAARFGWMSTANMALCVFFGLKNTPLGILSGHSYERLNYFHRLAGYADVLQLVLHAIFYMIYYGNQNRWSTLLKDQNWEGIAAGVAMIVLLLGIVRNLGYEAFYISHLLGFLLAIIFTALHRPYWIWKIPVAMLFAGAIWALDRLMRGSRMLYNMVNNSATIYQLPDNGVRMVIKKPLAGAVPGSHCFVWILSIRAFQTHPFTIVSNTKAGGLELILNSYSGFTKAVHDRAHREIGTSVWASVDGPYGAIPDPKNFDKVILIAGGTGATFTFGLATSLLQHLESNSGTHVDFIWAARKRENLDWFADHIQSLCQHGAGMNMMLHVTREGSKESLSDSSAPTPLEHSVLAPQQTVNRGADSVSSEDPMPSATDTMEEKTAANVSAEPAEKHRRSQDLDSLCDIKYDKFEAAKVIGETLEAIEPGRRVLIASCGPQSLTDLVRTTAAQHIASAEISIDVHCETFGW</sequence>
<keyword evidence="5" id="KW-1003">Cell membrane</keyword>
<evidence type="ECO:0000256" key="3">
    <source>
        <dbReference type="ARBA" id="ARBA00012668"/>
    </source>
</evidence>
<feature type="transmembrane region" description="Helical" evidence="15">
    <location>
        <begin position="218"/>
        <end position="235"/>
    </location>
</feature>
<dbReference type="SFLD" id="SFLDG01168">
    <property type="entry name" value="Ferric_reductase_subgroup_(FRE"/>
    <property type="match status" value="1"/>
</dbReference>
<evidence type="ECO:0000256" key="4">
    <source>
        <dbReference type="ARBA" id="ARBA00022448"/>
    </source>
</evidence>
<name>A0A8H3WBF1_9PEZI</name>
<evidence type="ECO:0000313" key="18">
    <source>
        <dbReference type="Proteomes" id="UP000434172"/>
    </source>
</evidence>
<dbReference type="InterPro" id="IPR013130">
    <property type="entry name" value="Fe3_Rdtase_TM_dom"/>
</dbReference>
<keyword evidence="10" id="KW-0406">Ion transport</keyword>
<organism evidence="17 18">
    <name type="scientific">Colletotrichum asianum</name>
    <dbReference type="NCBI Taxonomy" id="702518"/>
    <lineage>
        <taxon>Eukaryota</taxon>
        <taxon>Fungi</taxon>
        <taxon>Dikarya</taxon>
        <taxon>Ascomycota</taxon>
        <taxon>Pezizomycotina</taxon>
        <taxon>Sordariomycetes</taxon>
        <taxon>Hypocreomycetidae</taxon>
        <taxon>Glomerellales</taxon>
        <taxon>Glomerellaceae</taxon>
        <taxon>Colletotrichum</taxon>
        <taxon>Colletotrichum gloeosporioides species complex</taxon>
    </lineage>
</organism>
<evidence type="ECO:0000256" key="14">
    <source>
        <dbReference type="SAM" id="MobiDB-lite"/>
    </source>
</evidence>
<protein>
    <recommendedName>
        <fullName evidence="3">ferric-chelate reductase (NADPH)</fullName>
        <ecNumber evidence="3">1.16.1.9</ecNumber>
    </recommendedName>
</protein>
<dbReference type="SUPFAM" id="SSF63380">
    <property type="entry name" value="Riboflavin synthase domain-like"/>
    <property type="match status" value="1"/>
</dbReference>
<keyword evidence="11 15" id="KW-0472">Membrane</keyword>
<dbReference type="CDD" id="cd06186">
    <property type="entry name" value="NOX_Duox_like_FAD_NADP"/>
    <property type="match status" value="1"/>
</dbReference>
<dbReference type="InterPro" id="IPR017927">
    <property type="entry name" value="FAD-bd_FR_type"/>
</dbReference>